<comment type="caution">
    <text evidence="1">The sequence shown here is derived from an EMBL/GenBank/DDBJ whole genome shotgun (WGS) entry which is preliminary data.</text>
</comment>
<dbReference type="Pfam" id="PF04430">
    <property type="entry name" value="DUF498"/>
    <property type="match status" value="1"/>
</dbReference>
<dbReference type="InterPro" id="IPR007523">
    <property type="entry name" value="NDUFAF3/AAMDC"/>
</dbReference>
<dbReference type="AlphaFoldDB" id="A0A091ARU5"/>
<evidence type="ECO:0000313" key="1">
    <source>
        <dbReference type="EMBL" id="KFN41872.1"/>
    </source>
</evidence>
<dbReference type="InterPro" id="IPR036748">
    <property type="entry name" value="MTH938-like_sf"/>
</dbReference>
<dbReference type="Gene3D" id="3.40.1230.10">
    <property type="entry name" value="MTH938-like"/>
    <property type="match status" value="1"/>
</dbReference>
<sequence length="124" mass="13182">MQLSQENPDFTYVLRGASATGVLVNQQLLERSFLLAPNRLVEGWRPASAADLLPEDMEAVLALQPSVVLLGTGPRQRFPSAAVMAAMLTRGVGMEVMDNAAAARTFNVLATEGRTVVGAFLLPG</sequence>
<reference evidence="1 2" key="1">
    <citation type="submission" date="2013-09" db="EMBL/GenBank/DDBJ databases">
        <title>Genome sequencing of Arenimonas malthae.</title>
        <authorList>
            <person name="Chen F."/>
            <person name="Wang G."/>
        </authorList>
    </citation>
    <scope>NUCLEOTIDE SEQUENCE [LARGE SCALE GENOMIC DNA]</scope>
    <source>
        <strain evidence="1 2">CC-JY-1</strain>
    </source>
</reference>
<dbReference type="SUPFAM" id="SSF64076">
    <property type="entry name" value="MTH938-like"/>
    <property type="match status" value="1"/>
</dbReference>
<dbReference type="PANTHER" id="PTHR21192:SF2">
    <property type="entry name" value="NADH DEHYDROGENASE [UBIQUINONE] 1 ALPHA SUBCOMPLEX ASSEMBLY FACTOR 3"/>
    <property type="match status" value="1"/>
</dbReference>
<dbReference type="EMBL" id="AVCH01000209">
    <property type="protein sequence ID" value="KFN41872.1"/>
    <property type="molecule type" value="Genomic_DNA"/>
</dbReference>
<protein>
    <recommendedName>
        <fullName evidence="3">NADH dehydrogenase [ubiquinone] 1 alpha subcomplex assembly factor 3</fullName>
    </recommendedName>
</protein>
<name>A0A091ARU5_9GAMM</name>
<organism evidence="1 2">
    <name type="scientific">Arenimonas malthae CC-JY-1</name>
    <dbReference type="NCBI Taxonomy" id="1384054"/>
    <lineage>
        <taxon>Bacteria</taxon>
        <taxon>Pseudomonadati</taxon>
        <taxon>Pseudomonadota</taxon>
        <taxon>Gammaproteobacteria</taxon>
        <taxon>Lysobacterales</taxon>
        <taxon>Lysobacteraceae</taxon>
        <taxon>Arenimonas</taxon>
    </lineage>
</organism>
<dbReference type="PATRIC" id="fig|1384054.3.peg.2638"/>
<dbReference type="eggNOG" id="COG3737">
    <property type="taxonomic scope" value="Bacteria"/>
</dbReference>
<dbReference type="STRING" id="1384054.N790_12050"/>
<dbReference type="RefSeq" id="WP_043805292.1">
    <property type="nucleotide sequence ID" value="NZ_AVCH01000209.1"/>
</dbReference>
<evidence type="ECO:0008006" key="3">
    <source>
        <dbReference type="Google" id="ProtNLM"/>
    </source>
</evidence>
<dbReference type="OrthoDB" id="9800373at2"/>
<dbReference type="PANTHER" id="PTHR21192">
    <property type="entry name" value="NUCLEAR PROTEIN E3-3"/>
    <property type="match status" value="1"/>
</dbReference>
<keyword evidence="2" id="KW-1185">Reference proteome</keyword>
<proteinExistence type="predicted"/>
<dbReference type="Proteomes" id="UP000029392">
    <property type="component" value="Unassembled WGS sequence"/>
</dbReference>
<dbReference type="CDD" id="cd05560">
    <property type="entry name" value="Xcc1710_like"/>
    <property type="match status" value="1"/>
</dbReference>
<evidence type="ECO:0000313" key="2">
    <source>
        <dbReference type="Proteomes" id="UP000029392"/>
    </source>
</evidence>
<accession>A0A091ARU5</accession>
<gene>
    <name evidence="1" type="ORF">N790_12050</name>
</gene>